<comment type="function">
    <text evidence="5">Methylation of the membrane-bound methyl-accepting chemotaxis proteins (MCP) to form gamma-glutamyl methyl ester residues in MCP.</text>
</comment>
<protein>
    <recommendedName>
        <fullName evidence="5">Chemotaxis protein methyltransferase</fullName>
        <ecNumber evidence="5">2.1.1.80</ecNumber>
    </recommendedName>
</protein>
<dbReference type="InterPro" id="IPR029063">
    <property type="entry name" value="SAM-dependent_MTases_sf"/>
</dbReference>
<dbReference type="InterPro" id="IPR000780">
    <property type="entry name" value="CheR_MeTrfase"/>
</dbReference>
<feature type="binding site" evidence="6">
    <location>
        <begin position="233"/>
        <end position="234"/>
    </location>
    <ligand>
        <name>S-adenosyl-L-methionine</name>
        <dbReference type="ChEBI" id="CHEBI:59789"/>
    </ligand>
</feature>
<evidence type="ECO:0000313" key="9">
    <source>
        <dbReference type="EMBL" id="KRT59641.1"/>
    </source>
</evidence>
<dbReference type="STRING" id="54398.Ga0074115_1452"/>
<dbReference type="Pfam" id="PF01739">
    <property type="entry name" value="CheR"/>
    <property type="match status" value="1"/>
</dbReference>
<keyword evidence="11" id="KW-1185">Reference proteome</keyword>
<dbReference type="PROSITE" id="PS50123">
    <property type="entry name" value="CHER"/>
    <property type="match status" value="1"/>
</dbReference>
<dbReference type="EC" id="2.1.1.80" evidence="5"/>
<dbReference type="AlphaFoldDB" id="A0A0T5Z9W7"/>
<name>A0A0T5Z9W7_9GAMM</name>
<feature type="binding site" evidence="6">
    <location>
        <position position="132"/>
    </location>
    <ligand>
        <name>S-adenosyl-L-methionine</name>
        <dbReference type="ChEBI" id="CHEBI:59789"/>
    </ligand>
</feature>
<dbReference type="InterPro" id="IPR022641">
    <property type="entry name" value="CheR_N"/>
</dbReference>
<dbReference type="PANTHER" id="PTHR24422:SF19">
    <property type="entry name" value="CHEMOTAXIS PROTEIN METHYLTRANSFERASE"/>
    <property type="match status" value="1"/>
</dbReference>
<dbReference type="SMART" id="SM00138">
    <property type="entry name" value="MeTrc"/>
    <property type="match status" value="1"/>
</dbReference>
<evidence type="ECO:0000313" key="8">
    <source>
        <dbReference type="EMBL" id="KRT56412.1"/>
    </source>
</evidence>
<evidence type="ECO:0000256" key="4">
    <source>
        <dbReference type="ARBA" id="ARBA00022691"/>
    </source>
</evidence>
<feature type="domain" description="CheR-type methyltransferase" evidence="7">
    <location>
        <begin position="11"/>
        <end position="288"/>
    </location>
</feature>
<evidence type="ECO:0000256" key="3">
    <source>
        <dbReference type="ARBA" id="ARBA00022679"/>
    </source>
</evidence>
<accession>A0A0T5Z9W7</accession>
<dbReference type="Proteomes" id="UP000051276">
    <property type="component" value="Unassembled WGS sequence"/>
</dbReference>
<reference evidence="10 11" key="1">
    <citation type="submission" date="2015-11" db="EMBL/GenBank/DDBJ databases">
        <title>The genome of Candidatus Endoriftia persephone in Ridgeia piscesae and population structure of the North Eastern Pacific vestimentiferan symbionts.</title>
        <authorList>
            <person name="Perez M."/>
            <person name="Juniper K.S."/>
        </authorList>
    </citation>
    <scope>NUCLEOTIDE SEQUENCE [LARGE SCALE GENOMIC DNA]</scope>
    <source>
        <strain evidence="9">Ind10</strain>
        <strain evidence="8">Ind11</strain>
    </source>
</reference>
<dbReference type="InterPro" id="IPR036804">
    <property type="entry name" value="CheR_N_sf"/>
</dbReference>
<dbReference type="InterPro" id="IPR050903">
    <property type="entry name" value="Bact_Chemotaxis_MeTrfase"/>
</dbReference>
<dbReference type="Proteomes" id="UP000051634">
    <property type="component" value="Unassembled WGS sequence"/>
</dbReference>
<dbReference type="PIRSF" id="PIRSF000410">
    <property type="entry name" value="CheR"/>
    <property type="match status" value="1"/>
</dbReference>
<comment type="caution">
    <text evidence="9">The sequence shown here is derived from an EMBL/GenBank/DDBJ whole genome shotgun (WGS) entry which is preliminary data.</text>
</comment>
<dbReference type="GO" id="GO:0008983">
    <property type="term" value="F:protein-glutamate O-methyltransferase activity"/>
    <property type="evidence" value="ECO:0007669"/>
    <property type="project" value="UniProtKB-EC"/>
</dbReference>
<evidence type="ECO:0000256" key="6">
    <source>
        <dbReference type="PIRSR" id="PIRSR000410-1"/>
    </source>
</evidence>
<feature type="binding site" evidence="6">
    <location>
        <position position="158"/>
    </location>
    <ligand>
        <name>S-adenosyl-L-methionine</name>
        <dbReference type="ChEBI" id="CHEBI:59789"/>
    </ligand>
</feature>
<dbReference type="Pfam" id="PF03705">
    <property type="entry name" value="CheR_N"/>
    <property type="match status" value="1"/>
</dbReference>
<sequence length="288" mass="33179">MVQCMEVVSSMVEREFVFSQKNFDFLRSISNKKTGIVVTDDKFNMFYARLSRRLRKLGLADFDSYCDLIRSDPNGEEMIELVNAVTTNLTSFFRENHHFEYLSETIVPEMVKNKPAERKVRIWSAGCSTGEEPYSLGITLHEALAPHVGWNAEILATDIDSNVLAKAASGIYSAERVDGLDSRRLQKWFMRGKGANSGMVRLKPEIMGLIRFGQLNLMEDWRLEQPQDVIFCRNVIIYFDKVSKTKLVERFADNIKEGGYLFIGHSESLFKLTDRFELIGKTIYRKIR</sequence>
<keyword evidence="2 5" id="KW-0489">Methyltransferase</keyword>
<dbReference type="SUPFAM" id="SSF53335">
    <property type="entry name" value="S-adenosyl-L-methionine-dependent methyltransferases"/>
    <property type="match status" value="1"/>
</dbReference>
<organism evidence="9 10">
    <name type="scientific">endosymbiont of Ridgeia piscesae</name>
    <dbReference type="NCBI Taxonomy" id="54398"/>
    <lineage>
        <taxon>Bacteria</taxon>
        <taxon>Pseudomonadati</taxon>
        <taxon>Pseudomonadota</taxon>
        <taxon>Gammaproteobacteria</taxon>
        <taxon>sulfur-oxidizing symbionts</taxon>
    </lineage>
</organism>
<feature type="binding site" evidence="6">
    <location>
        <position position="88"/>
    </location>
    <ligand>
        <name>S-adenosyl-L-methionine</name>
        <dbReference type="ChEBI" id="CHEBI:59789"/>
    </ligand>
</feature>
<dbReference type="OrthoDB" id="9816309at2"/>
<dbReference type="GO" id="GO:0032259">
    <property type="term" value="P:methylation"/>
    <property type="evidence" value="ECO:0007669"/>
    <property type="project" value="UniProtKB-KW"/>
</dbReference>
<dbReference type="InterPro" id="IPR026024">
    <property type="entry name" value="Chemotaxis_MeTrfase_CheR"/>
</dbReference>
<proteinExistence type="predicted"/>
<evidence type="ECO:0000313" key="11">
    <source>
        <dbReference type="Proteomes" id="UP000051634"/>
    </source>
</evidence>
<evidence type="ECO:0000256" key="1">
    <source>
        <dbReference type="ARBA" id="ARBA00001541"/>
    </source>
</evidence>
<evidence type="ECO:0000256" key="2">
    <source>
        <dbReference type="ARBA" id="ARBA00022603"/>
    </source>
</evidence>
<dbReference type="SUPFAM" id="SSF47757">
    <property type="entry name" value="Chemotaxis receptor methyltransferase CheR, N-terminal domain"/>
    <property type="match status" value="1"/>
</dbReference>
<dbReference type="InterPro" id="IPR022642">
    <property type="entry name" value="CheR_C"/>
</dbReference>
<evidence type="ECO:0000256" key="5">
    <source>
        <dbReference type="PIRNR" id="PIRNR000410"/>
    </source>
</evidence>
<feature type="binding site" evidence="6">
    <location>
        <position position="94"/>
    </location>
    <ligand>
        <name>S-adenosyl-L-methionine</name>
        <dbReference type="ChEBI" id="CHEBI:59789"/>
    </ligand>
</feature>
<dbReference type="PANTHER" id="PTHR24422">
    <property type="entry name" value="CHEMOTAXIS PROTEIN METHYLTRANSFERASE"/>
    <property type="match status" value="1"/>
</dbReference>
<evidence type="ECO:0000259" key="7">
    <source>
        <dbReference type="PROSITE" id="PS50123"/>
    </source>
</evidence>
<keyword evidence="4 5" id="KW-0949">S-adenosyl-L-methionine</keyword>
<feature type="binding site" evidence="6">
    <location>
        <begin position="216"/>
        <end position="217"/>
    </location>
    <ligand>
        <name>S-adenosyl-L-methionine</name>
        <dbReference type="ChEBI" id="CHEBI:59789"/>
    </ligand>
</feature>
<keyword evidence="3 5" id="KW-0808">Transferase</keyword>
<dbReference type="EMBL" id="LMXI01000109">
    <property type="protein sequence ID" value="KRT59641.1"/>
    <property type="molecule type" value="Genomic_DNA"/>
</dbReference>
<dbReference type="EMBL" id="LDXT01000052">
    <property type="protein sequence ID" value="KRT56412.1"/>
    <property type="molecule type" value="Genomic_DNA"/>
</dbReference>
<dbReference type="Gene3D" id="1.10.155.10">
    <property type="entry name" value="Chemotaxis receptor methyltransferase CheR, N-terminal domain"/>
    <property type="match status" value="1"/>
</dbReference>
<evidence type="ECO:0000313" key="10">
    <source>
        <dbReference type="Proteomes" id="UP000051276"/>
    </source>
</evidence>
<gene>
    <name evidence="8" type="ORF">Ga0074115_1452</name>
    <name evidence="9" type="ORF">Ga0076813_15854</name>
</gene>
<comment type="catalytic activity">
    <reaction evidence="1 5">
        <text>L-glutamyl-[protein] + S-adenosyl-L-methionine = [protein]-L-glutamate 5-O-methyl ester + S-adenosyl-L-homocysteine</text>
        <dbReference type="Rhea" id="RHEA:24452"/>
        <dbReference type="Rhea" id="RHEA-COMP:10208"/>
        <dbReference type="Rhea" id="RHEA-COMP:10311"/>
        <dbReference type="ChEBI" id="CHEBI:29973"/>
        <dbReference type="ChEBI" id="CHEBI:57856"/>
        <dbReference type="ChEBI" id="CHEBI:59789"/>
        <dbReference type="ChEBI" id="CHEBI:82795"/>
        <dbReference type="EC" id="2.1.1.80"/>
    </reaction>
</comment>
<feature type="binding site" evidence="6">
    <location>
        <position position="90"/>
    </location>
    <ligand>
        <name>S-adenosyl-L-methionine</name>
        <dbReference type="ChEBI" id="CHEBI:59789"/>
    </ligand>
</feature>
<dbReference type="PRINTS" id="PR00996">
    <property type="entry name" value="CHERMTFRASE"/>
</dbReference>
<dbReference type="Gene3D" id="3.40.50.150">
    <property type="entry name" value="Vaccinia Virus protein VP39"/>
    <property type="match status" value="1"/>
</dbReference>
<dbReference type="PATRIC" id="fig|54398.3.peg.2009"/>